<evidence type="ECO:0000313" key="2">
    <source>
        <dbReference type="EMBL" id="KAF9456114.1"/>
    </source>
</evidence>
<organism evidence="2 3">
    <name type="scientific">Collybia nuda</name>
    <dbReference type="NCBI Taxonomy" id="64659"/>
    <lineage>
        <taxon>Eukaryota</taxon>
        <taxon>Fungi</taxon>
        <taxon>Dikarya</taxon>
        <taxon>Basidiomycota</taxon>
        <taxon>Agaricomycotina</taxon>
        <taxon>Agaricomycetes</taxon>
        <taxon>Agaricomycetidae</taxon>
        <taxon>Agaricales</taxon>
        <taxon>Tricholomatineae</taxon>
        <taxon>Clitocybaceae</taxon>
        <taxon>Collybia</taxon>
    </lineage>
</organism>
<dbReference type="Proteomes" id="UP000807353">
    <property type="component" value="Unassembled WGS sequence"/>
</dbReference>
<dbReference type="AlphaFoldDB" id="A0A9P6CCI5"/>
<sequence>MFFCPSALKSLTPTPSRLSIQALNIKVIKPTMRVFSSIHPSLVNTNNKLGFNLHDKGGDTNKPDSRKGKGREQEKDTDIKVANVLGIDPNTIQDKLNGVYKFAFWKDFVV</sequence>
<protein>
    <submittedName>
        <fullName evidence="2">Uncharacterized protein</fullName>
    </submittedName>
</protein>
<feature type="compositionally biased region" description="Basic and acidic residues" evidence="1">
    <location>
        <begin position="53"/>
        <end position="77"/>
    </location>
</feature>
<keyword evidence="3" id="KW-1185">Reference proteome</keyword>
<evidence type="ECO:0000313" key="3">
    <source>
        <dbReference type="Proteomes" id="UP000807353"/>
    </source>
</evidence>
<feature type="region of interest" description="Disordered" evidence="1">
    <location>
        <begin position="49"/>
        <end position="77"/>
    </location>
</feature>
<dbReference type="EMBL" id="MU150459">
    <property type="protein sequence ID" value="KAF9456114.1"/>
    <property type="molecule type" value="Genomic_DNA"/>
</dbReference>
<accession>A0A9P6CCI5</accession>
<name>A0A9P6CCI5_9AGAR</name>
<comment type="caution">
    <text evidence="2">The sequence shown here is derived from an EMBL/GenBank/DDBJ whole genome shotgun (WGS) entry which is preliminary data.</text>
</comment>
<proteinExistence type="predicted"/>
<gene>
    <name evidence="2" type="ORF">BDZ94DRAFT_1315474</name>
</gene>
<reference evidence="2" key="1">
    <citation type="submission" date="2020-11" db="EMBL/GenBank/DDBJ databases">
        <authorList>
            <consortium name="DOE Joint Genome Institute"/>
            <person name="Ahrendt S."/>
            <person name="Riley R."/>
            <person name="Andreopoulos W."/>
            <person name="Labutti K."/>
            <person name="Pangilinan J."/>
            <person name="Ruiz-Duenas F.J."/>
            <person name="Barrasa J.M."/>
            <person name="Sanchez-Garcia M."/>
            <person name="Camarero S."/>
            <person name="Miyauchi S."/>
            <person name="Serrano A."/>
            <person name="Linde D."/>
            <person name="Babiker R."/>
            <person name="Drula E."/>
            <person name="Ayuso-Fernandez I."/>
            <person name="Pacheco R."/>
            <person name="Padilla G."/>
            <person name="Ferreira P."/>
            <person name="Barriuso J."/>
            <person name="Kellner H."/>
            <person name="Castanera R."/>
            <person name="Alfaro M."/>
            <person name="Ramirez L."/>
            <person name="Pisabarro A.G."/>
            <person name="Kuo A."/>
            <person name="Tritt A."/>
            <person name="Lipzen A."/>
            <person name="He G."/>
            <person name="Yan M."/>
            <person name="Ng V."/>
            <person name="Cullen D."/>
            <person name="Martin F."/>
            <person name="Rosso M.-N."/>
            <person name="Henrissat B."/>
            <person name="Hibbett D."/>
            <person name="Martinez A.T."/>
            <person name="Grigoriev I.V."/>
        </authorList>
    </citation>
    <scope>NUCLEOTIDE SEQUENCE</scope>
    <source>
        <strain evidence="2">CBS 247.69</strain>
    </source>
</reference>
<evidence type="ECO:0000256" key="1">
    <source>
        <dbReference type="SAM" id="MobiDB-lite"/>
    </source>
</evidence>